<dbReference type="EMBL" id="REGN01003451">
    <property type="protein sequence ID" value="RNA22442.1"/>
    <property type="molecule type" value="Genomic_DNA"/>
</dbReference>
<accession>A0A3M7RFU1</accession>
<sequence length="183" mass="21048">MTHIFKVKNQKVLVRKLIPDNRIFRIKNYGKPAAPTLKKSIIRFETQICTLRKSNQSQFKAFEQRIACFSIDISRDAIYHVRLRICSVSIHSYVNLSHRCTSYAPLIYLISCNSVEPDPNKIAAVRAFQQPSILQQLKGSKLTAMFGDRNAFNHRLVNTTLYQEYVSTDSTPALGNHFQENEL</sequence>
<dbReference type="Proteomes" id="UP000276133">
    <property type="component" value="Unassembled WGS sequence"/>
</dbReference>
<reference evidence="1 2" key="1">
    <citation type="journal article" date="2018" name="Sci. Rep.">
        <title>Genomic signatures of local adaptation to the degree of environmental predictability in rotifers.</title>
        <authorList>
            <person name="Franch-Gras L."/>
            <person name="Hahn C."/>
            <person name="Garcia-Roger E.M."/>
            <person name="Carmona M.J."/>
            <person name="Serra M."/>
            <person name="Gomez A."/>
        </authorList>
    </citation>
    <scope>NUCLEOTIDE SEQUENCE [LARGE SCALE GENOMIC DNA]</scope>
    <source>
        <strain evidence="1">HYR1</strain>
    </source>
</reference>
<evidence type="ECO:0000313" key="2">
    <source>
        <dbReference type="Proteomes" id="UP000276133"/>
    </source>
</evidence>
<organism evidence="1 2">
    <name type="scientific">Brachionus plicatilis</name>
    <name type="common">Marine rotifer</name>
    <name type="synonym">Brachionus muelleri</name>
    <dbReference type="NCBI Taxonomy" id="10195"/>
    <lineage>
        <taxon>Eukaryota</taxon>
        <taxon>Metazoa</taxon>
        <taxon>Spiralia</taxon>
        <taxon>Gnathifera</taxon>
        <taxon>Rotifera</taxon>
        <taxon>Eurotatoria</taxon>
        <taxon>Monogononta</taxon>
        <taxon>Pseudotrocha</taxon>
        <taxon>Ploima</taxon>
        <taxon>Brachionidae</taxon>
        <taxon>Brachionus</taxon>
    </lineage>
</organism>
<keyword evidence="2" id="KW-1185">Reference proteome</keyword>
<evidence type="ECO:0000313" key="1">
    <source>
        <dbReference type="EMBL" id="RNA22442.1"/>
    </source>
</evidence>
<protein>
    <submittedName>
        <fullName evidence="1">Uncharacterized protein</fullName>
    </submittedName>
</protein>
<name>A0A3M7RFU1_BRAPC</name>
<proteinExistence type="predicted"/>
<comment type="caution">
    <text evidence="1">The sequence shown here is derived from an EMBL/GenBank/DDBJ whole genome shotgun (WGS) entry which is preliminary data.</text>
</comment>
<dbReference type="AlphaFoldDB" id="A0A3M7RFU1"/>
<gene>
    <name evidence="1" type="ORF">BpHYR1_002993</name>
</gene>